<accession>A0A9D4M0T2</accession>
<dbReference type="Proteomes" id="UP000828390">
    <property type="component" value="Unassembled WGS sequence"/>
</dbReference>
<evidence type="ECO:0000313" key="1">
    <source>
        <dbReference type="EMBL" id="KAH3868747.1"/>
    </source>
</evidence>
<dbReference type="EMBL" id="JAIWYP010000002">
    <property type="protein sequence ID" value="KAH3868747.1"/>
    <property type="molecule type" value="Genomic_DNA"/>
</dbReference>
<comment type="caution">
    <text evidence="1">The sequence shown here is derived from an EMBL/GenBank/DDBJ whole genome shotgun (WGS) entry which is preliminary data.</text>
</comment>
<sequence length="57" mass="6096">MTSTKSQPAPEITISNVGIEKLLNSLSPFKAAGPNNINPRVLKELSKEISSILASIF</sequence>
<evidence type="ECO:0000313" key="2">
    <source>
        <dbReference type="Proteomes" id="UP000828390"/>
    </source>
</evidence>
<reference evidence="1" key="2">
    <citation type="submission" date="2020-11" db="EMBL/GenBank/DDBJ databases">
        <authorList>
            <person name="McCartney M.A."/>
            <person name="Auch B."/>
            <person name="Kono T."/>
            <person name="Mallez S."/>
            <person name="Becker A."/>
            <person name="Gohl D.M."/>
            <person name="Silverstein K.A.T."/>
            <person name="Koren S."/>
            <person name="Bechman K.B."/>
            <person name="Herman A."/>
            <person name="Abrahante J.E."/>
            <person name="Garbe J."/>
        </authorList>
    </citation>
    <scope>NUCLEOTIDE SEQUENCE</scope>
    <source>
        <strain evidence="1">Duluth1</strain>
        <tissue evidence="1">Whole animal</tissue>
    </source>
</reference>
<organism evidence="1 2">
    <name type="scientific">Dreissena polymorpha</name>
    <name type="common">Zebra mussel</name>
    <name type="synonym">Mytilus polymorpha</name>
    <dbReference type="NCBI Taxonomy" id="45954"/>
    <lineage>
        <taxon>Eukaryota</taxon>
        <taxon>Metazoa</taxon>
        <taxon>Spiralia</taxon>
        <taxon>Lophotrochozoa</taxon>
        <taxon>Mollusca</taxon>
        <taxon>Bivalvia</taxon>
        <taxon>Autobranchia</taxon>
        <taxon>Heteroconchia</taxon>
        <taxon>Euheterodonta</taxon>
        <taxon>Imparidentia</taxon>
        <taxon>Neoheterodontei</taxon>
        <taxon>Myida</taxon>
        <taxon>Dreissenoidea</taxon>
        <taxon>Dreissenidae</taxon>
        <taxon>Dreissena</taxon>
    </lineage>
</organism>
<protein>
    <submittedName>
        <fullName evidence="1">Uncharacterized protein</fullName>
    </submittedName>
</protein>
<dbReference type="AlphaFoldDB" id="A0A9D4M0T2"/>
<keyword evidence="2" id="KW-1185">Reference proteome</keyword>
<reference evidence="1" key="1">
    <citation type="journal article" date="2019" name="bioRxiv">
        <title>The Genome of the Zebra Mussel, Dreissena polymorpha: A Resource for Invasive Species Research.</title>
        <authorList>
            <person name="McCartney M.A."/>
            <person name="Auch B."/>
            <person name="Kono T."/>
            <person name="Mallez S."/>
            <person name="Zhang Y."/>
            <person name="Obille A."/>
            <person name="Becker A."/>
            <person name="Abrahante J.E."/>
            <person name="Garbe J."/>
            <person name="Badalamenti J.P."/>
            <person name="Herman A."/>
            <person name="Mangelson H."/>
            <person name="Liachko I."/>
            <person name="Sullivan S."/>
            <person name="Sone E.D."/>
            <person name="Koren S."/>
            <person name="Silverstein K.A.T."/>
            <person name="Beckman K.B."/>
            <person name="Gohl D.M."/>
        </authorList>
    </citation>
    <scope>NUCLEOTIDE SEQUENCE</scope>
    <source>
        <strain evidence="1">Duluth1</strain>
        <tissue evidence="1">Whole animal</tissue>
    </source>
</reference>
<proteinExistence type="predicted"/>
<gene>
    <name evidence="1" type="ORF">DPMN_031899</name>
</gene>
<name>A0A9D4M0T2_DREPO</name>